<comment type="caution">
    <text evidence="2">The sequence shown here is derived from an EMBL/GenBank/DDBJ whole genome shotgun (WGS) entry which is preliminary data.</text>
</comment>
<reference evidence="2" key="1">
    <citation type="submission" date="2020-09" db="EMBL/GenBank/DDBJ databases">
        <authorList>
            <person name="Yoon J.-W."/>
        </authorList>
    </citation>
    <scope>NUCLEOTIDE SEQUENCE</scope>
    <source>
        <strain evidence="2">KMU-158</strain>
    </source>
</reference>
<name>A0A927GVE9_9GAMM</name>
<evidence type="ECO:0008006" key="4">
    <source>
        <dbReference type="Google" id="ProtNLM"/>
    </source>
</evidence>
<dbReference type="RefSeq" id="WP_190763046.1">
    <property type="nucleotide sequence ID" value="NZ_JACXLD010000002.1"/>
</dbReference>
<dbReference type="AlphaFoldDB" id="A0A927GVE9"/>
<feature type="signal peptide" evidence="1">
    <location>
        <begin position="1"/>
        <end position="17"/>
    </location>
</feature>
<accession>A0A927GVE9</accession>
<gene>
    <name evidence="2" type="ORF">IB286_04800</name>
</gene>
<feature type="chain" id="PRO_5037564151" description="Outer membrane protein beta-barrel domain-containing protein" evidence="1">
    <location>
        <begin position="18"/>
        <end position="227"/>
    </location>
</feature>
<proteinExistence type="predicted"/>
<sequence>MRHFLILLLLISPTSFAGVNLGVQLSTFGGGLELGWNPSDFWQWRAGNLHGDLKIDFQGENNNGVEGDELSYNSDISLKNFYVFADWHPSGKYFKVSGGLILNSSEANIITRCDASSPFPGAATCEFGYSRFSPTVLGEIHTAIDFAPVAPYLGIGWSKNVERGFNWGIDLGVAYVGEANVSIRSTGSCDQTAECREQIAQEEEEVKNELSDYEWLPLVKLALAYRF</sequence>
<keyword evidence="1" id="KW-0732">Signal</keyword>
<evidence type="ECO:0000313" key="3">
    <source>
        <dbReference type="Proteomes" id="UP000610558"/>
    </source>
</evidence>
<evidence type="ECO:0000313" key="2">
    <source>
        <dbReference type="EMBL" id="MBD2858320.1"/>
    </source>
</evidence>
<dbReference type="Gene3D" id="2.40.160.170">
    <property type="match status" value="1"/>
</dbReference>
<dbReference type="Proteomes" id="UP000610558">
    <property type="component" value="Unassembled WGS sequence"/>
</dbReference>
<protein>
    <recommendedName>
        <fullName evidence="4">Outer membrane protein beta-barrel domain-containing protein</fullName>
    </recommendedName>
</protein>
<organism evidence="2 3">
    <name type="scientific">Spongiibacter pelagi</name>
    <dbReference type="NCBI Taxonomy" id="2760804"/>
    <lineage>
        <taxon>Bacteria</taxon>
        <taxon>Pseudomonadati</taxon>
        <taxon>Pseudomonadota</taxon>
        <taxon>Gammaproteobacteria</taxon>
        <taxon>Cellvibrionales</taxon>
        <taxon>Spongiibacteraceae</taxon>
        <taxon>Spongiibacter</taxon>
    </lineage>
</organism>
<evidence type="ECO:0000256" key="1">
    <source>
        <dbReference type="SAM" id="SignalP"/>
    </source>
</evidence>
<keyword evidence="3" id="KW-1185">Reference proteome</keyword>
<dbReference type="EMBL" id="JACXLD010000002">
    <property type="protein sequence ID" value="MBD2858320.1"/>
    <property type="molecule type" value="Genomic_DNA"/>
</dbReference>